<dbReference type="RefSeq" id="WP_321535544.1">
    <property type="nucleotide sequence ID" value="NZ_JARGDL010000006.1"/>
</dbReference>
<dbReference type="AlphaFoldDB" id="A0AAE3TDU2"/>
<evidence type="ECO:0000256" key="1">
    <source>
        <dbReference type="ARBA" id="ARBA00023015"/>
    </source>
</evidence>
<dbReference type="InterPro" id="IPR011991">
    <property type="entry name" value="ArsR-like_HTH"/>
</dbReference>
<keyword evidence="7" id="KW-1185">Reference proteome</keyword>
<keyword evidence="2 4" id="KW-0238">DNA-binding</keyword>
<dbReference type="InterPro" id="IPR036388">
    <property type="entry name" value="WH-like_DNA-bd_sf"/>
</dbReference>
<dbReference type="Pfam" id="PF01047">
    <property type="entry name" value="MarR"/>
    <property type="match status" value="1"/>
</dbReference>
<dbReference type="InterPro" id="IPR026282">
    <property type="entry name" value="MJ1563"/>
</dbReference>
<feature type="domain" description="HTH marR-type" evidence="5">
    <location>
        <begin position="35"/>
        <end position="81"/>
    </location>
</feature>
<dbReference type="SUPFAM" id="SSF46785">
    <property type="entry name" value="Winged helix' DNA-binding domain"/>
    <property type="match status" value="1"/>
</dbReference>
<dbReference type="PANTHER" id="PTHR38465">
    <property type="entry name" value="HTH-TYPE TRANSCRIPTIONAL REGULATOR MJ1563-RELATED"/>
    <property type="match status" value="1"/>
</dbReference>
<comment type="similarity">
    <text evidence="4">Belongs to the GbsR family.</text>
</comment>
<gene>
    <name evidence="6" type="ORF">P0M35_06420</name>
</gene>
<evidence type="ECO:0000256" key="3">
    <source>
        <dbReference type="ARBA" id="ARBA00023163"/>
    </source>
</evidence>
<keyword evidence="3 4" id="KW-0804">Transcription</keyword>
<dbReference type="PANTHER" id="PTHR38465:SF1">
    <property type="entry name" value="HTH-TYPE TRANSCRIPTIONAL REGULATOR MJ1563-RELATED"/>
    <property type="match status" value="1"/>
</dbReference>
<evidence type="ECO:0000256" key="2">
    <source>
        <dbReference type="ARBA" id="ARBA00023125"/>
    </source>
</evidence>
<dbReference type="InterPro" id="IPR036390">
    <property type="entry name" value="WH_DNA-bd_sf"/>
</dbReference>
<protein>
    <recommendedName>
        <fullName evidence="4">HTH-type transcriptional regulator</fullName>
    </recommendedName>
</protein>
<dbReference type="Gene3D" id="1.10.10.10">
    <property type="entry name" value="Winged helix-like DNA-binding domain superfamily/Winged helix DNA-binding domain"/>
    <property type="match status" value="1"/>
</dbReference>
<comment type="caution">
    <text evidence="6">The sequence shown here is derived from an EMBL/GenBank/DDBJ whole genome shotgun (WGS) entry which is preliminary data.</text>
</comment>
<dbReference type="GO" id="GO:0003700">
    <property type="term" value="F:DNA-binding transcription factor activity"/>
    <property type="evidence" value="ECO:0007669"/>
    <property type="project" value="InterPro"/>
</dbReference>
<dbReference type="EMBL" id="JARGDL010000006">
    <property type="protein sequence ID" value="MDF1611777.1"/>
    <property type="molecule type" value="Genomic_DNA"/>
</dbReference>
<dbReference type="InterPro" id="IPR000835">
    <property type="entry name" value="HTH_MarR-typ"/>
</dbReference>
<reference evidence="6" key="1">
    <citation type="submission" date="2023-03" db="EMBL/GenBank/DDBJ databases">
        <title>Stygiobacter electus gen. nov., sp. nov., facultatively anaerobic thermotolerant bacterium of the class Ignavibacteria from a well of Yessentuki mineral water deposit.</title>
        <authorList>
            <person name="Podosokorskaya O.A."/>
            <person name="Elcheninov A.G."/>
            <person name="Petrova N.F."/>
            <person name="Zavarzina D.G."/>
            <person name="Kublanov I.V."/>
            <person name="Merkel A.Y."/>
        </authorList>
    </citation>
    <scope>NUCLEOTIDE SEQUENCE</scope>
    <source>
        <strain evidence="6">09-Me</strain>
    </source>
</reference>
<name>A0AAE3TDU2_9BACT</name>
<keyword evidence="1 4" id="KW-0805">Transcription regulation</keyword>
<evidence type="ECO:0000256" key="4">
    <source>
        <dbReference type="PIRNR" id="PIRNR006707"/>
    </source>
</evidence>
<dbReference type="InterPro" id="IPR052362">
    <property type="entry name" value="HTH-GbsR_regulator"/>
</dbReference>
<dbReference type="GO" id="GO:0003677">
    <property type="term" value="F:DNA binding"/>
    <property type="evidence" value="ECO:0007669"/>
    <property type="project" value="UniProtKB-UniRule"/>
</dbReference>
<dbReference type="PIRSF" id="PIRSF006707">
    <property type="entry name" value="MJ1563"/>
    <property type="match status" value="1"/>
</dbReference>
<organism evidence="6 7">
    <name type="scientific">Stygiobacter electus</name>
    <dbReference type="NCBI Taxonomy" id="3032292"/>
    <lineage>
        <taxon>Bacteria</taxon>
        <taxon>Pseudomonadati</taxon>
        <taxon>Ignavibacteriota</taxon>
        <taxon>Ignavibacteria</taxon>
        <taxon>Ignavibacteriales</taxon>
        <taxon>Melioribacteraceae</taxon>
        <taxon>Stygiobacter</taxon>
    </lineage>
</organism>
<evidence type="ECO:0000313" key="6">
    <source>
        <dbReference type="EMBL" id="MDF1611777.1"/>
    </source>
</evidence>
<sequence length="161" mass="19400">MKQNEKIKNEIIKNFGVAYKAFGLSKLMGHIVALLIYSETPVSLEEIAKNLHRSKGPVSQILRRLRDKGLIRRVWQPTSRKDFYEIQPEIFEIAYRNNLELIRSNTRLARHFKNLLSKEKTEDHNTLKLRIEEMEKFYELMEKYHEDFLKAWFKERAKIYK</sequence>
<evidence type="ECO:0000313" key="7">
    <source>
        <dbReference type="Proteomes" id="UP001221302"/>
    </source>
</evidence>
<accession>A0AAE3TDU2</accession>
<proteinExistence type="inferred from homology"/>
<dbReference type="Proteomes" id="UP001221302">
    <property type="component" value="Unassembled WGS sequence"/>
</dbReference>
<evidence type="ECO:0000259" key="5">
    <source>
        <dbReference type="Pfam" id="PF01047"/>
    </source>
</evidence>
<dbReference type="CDD" id="cd00090">
    <property type="entry name" value="HTH_ARSR"/>
    <property type="match status" value="1"/>
</dbReference>